<dbReference type="EMBL" id="MBTG01000008">
    <property type="protein sequence ID" value="OPH59007.1"/>
    <property type="molecule type" value="Genomic_DNA"/>
</dbReference>
<sequence length="173" mass="20446">MEDIKKITKIWASWDSDKIEDWLESMEAQGWQLVKIKYHGYRMHFKKGVPRKVRYCVDFQGKKDKAYEALCLEAGWKCELSANGWYIWSMPYTTERPAIYTDVDSLIDRNKRQIATLSVAMTAQIPIFIITLNNPIIHYTFILYALLFGLLFYGIVQLNKTNRKLRDRSEHVK</sequence>
<dbReference type="STRING" id="1469647.BC351_21995"/>
<dbReference type="Proteomes" id="UP000190626">
    <property type="component" value="Unassembled WGS sequence"/>
</dbReference>
<name>A0A1V4HMV2_9BACL</name>
<dbReference type="AlphaFoldDB" id="A0A1V4HMV2"/>
<comment type="caution">
    <text evidence="2">The sequence shown here is derived from an EMBL/GenBank/DDBJ whole genome shotgun (WGS) entry which is preliminary data.</text>
</comment>
<evidence type="ECO:0008006" key="4">
    <source>
        <dbReference type="Google" id="ProtNLM"/>
    </source>
</evidence>
<feature type="transmembrane region" description="Helical" evidence="1">
    <location>
        <begin position="114"/>
        <end position="130"/>
    </location>
</feature>
<keyword evidence="3" id="KW-1185">Reference proteome</keyword>
<evidence type="ECO:0000313" key="3">
    <source>
        <dbReference type="Proteomes" id="UP000190626"/>
    </source>
</evidence>
<evidence type="ECO:0000256" key="1">
    <source>
        <dbReference type="SAM" id="Phobius"/>
    </source>
</evidence>
<dbReference type="OrthoDB" id="8230517at2"/>
<gene>
    <name evidence="2" type="ORF">BC351_21995</name>
</gene>
<accession>A0A1V4HMV2</accession>
<keyword evidence="1" id="KW-0472">Membrane</keyword>
<protein>
    <recommendedName>
        <fullName evidence="4">DUF2812 domain-containing protein</fullName>
    </recommendedName>
</protein>
<feature type="transmembrane region" description="Helical" evidence="1">
    <location>
        <begin position="136"/>
        <end position="156"/>
    </location>
</feature>
<organism evidence="2 3">
    <name type="scientific">Paenibacillus ferrarius</name>
    <dbReference type="NCBI Taxonomy" id="1469647"/>
    <lineage>
        <taxon>Bacteria</taxon>
        <taxon>Bacillati</taxon>
        <taxon>Bacillota</taxon>
        <taxon>Bacilli</taxon>
        <taxon>Bacillales</taxon>
        <taxon>Paenibacillaceae</taxon>
        <taxon>Paenibacillus</taxon>
    </lineage>
</organism>
<reference evidence="3" key="1">
    <citation type="submission" date="2016-07" db="EMBL/GenBank/DDBJ databases">
        <authorList>
            <person name="Florea S."/>
            <person name="Webb J.S."/>
            <person name="Jaromczyk J."/>
            <person name="Schardl C.L."/>
        </authorList>
    </citation>
    <scope>NUCLEOTIDE SEQUENCE [LARGE SCALE GENOMIC DNA]</scope>
    <source>
        <strain evidence="3">CY1</strain>
    </source>
</reference>
<proteinExistence type="predicted"/>
<dbReference type="Pfam" id="PF11193">
    <property type="entry name" value="DUF2812"/>
    <property type="match status" value="1"/>
</dbReference>
<keyword evidence="1" id="KW-0812">Transmembrane</keyword>
<evidence type="ECO:0000313" key="2">
    <source>
        <dbReference type="EMBL" id="OPH59007.1"/>
    </source>
</evidence>
<dbReference type="RefSeq" id="WP_158082048.1">
    <property type="nucleotide sequence ID" value="NZ_MBTG01000008.1"/>
</dbReference>
<keyword evidence="1" id="KW-1133">Transmembrane helix</keyword>
<dbReference type="InterPro" id="IPR021359">
    <property type="entry name" value="DUF2812"/>
</dbReference>